<reference evidence="1 2" key="1">
    <citation type="submission" date="2019-11" db="EMBL/GenBank/DDBJ databases">
        <title>Genome sequences of 17 halophilic strains isolated from different environments.</title>
        <authorList>
            <person name="Furrow R.E."/>
        </authorList>
    </citation>
    <scope>NUCLEOTIDE SEQUENCE [LARGE SCALE GENOMIC DNA]</scope>
    <source>
        <strain evidence="1 2">22514_16_FS</strain>
    </source>
</reference>
<protein>
    <submittedName>
        <fullName evidence="1">YkgJ family cysteine cluster protein</fullName>
    </submittedName>
</protein>
<dbReference type="OrthoDB" id="9810361at2"/>
<dbReference type="InterPro" id="IPR005358">
    <property type="entry name" value="Puta_zinc/iron-chelating_dom"/>
</dbReference>
<proteinExistence type="predicted"/>
<evidence type="ECO:0000313" key="2">
    <source>
        <dbReference type="Proteomes" id="UP000468638"/>
    </source>
</evidence>
<dbReference type="RefSeq" id="WP_160849529.1">
    <property type="nucleotide sequence ID" value="NZ_WMEQ01000012.1"/>
</dbReference>
<organism evidence="1 2">
    <name type="scientific">Pontibacillus yanchengensis</name>
    <dbReference type="NCBI Taxonomy" id="462910"/>
    <lineage>
        <taxon>Bacteria</taxon>
        <taxon>Bacillati</taxon>
        <taxon>Bacillota</taxon>
        <taxon>Bacilli</taxon>
        <taxon>Bacillales</taxon>
        <taxon>Bacillaceae</taxon>
        <taxon>Pontibacillus</taxon>
    </lineage>
</organism>
<accession>A0A6I5A3W2</accession>
<name>A0A6I5A3W2_9BACI</name>
<dbReference type="EMBL" id="WMEQ01000012">
    <property type="protein sequence ID" value="MYL34891.1"/>
    <property type="molecule type" value="Genomic_DNA"/>
</dbReference>
<evidence type="ECO:0000313" key="1">
    <source>
        <dbReference type="EMBL" id="MYL34891.1"/>
    </source>
</evidence>
<dbReference type="Proteomes" id="UP000468638">
    <property type="component" value="Unassembled WGS sequence"/>
</dbReference>
<dbReference type="AlphaFoldDB" id="A0A6I5A3W2"/>
<dbReference type="Pfam" id="PF03692">
    <property type="entry name" value="CxxCxxCC"/>
    <property type="match status" value="1"/>
</dbReference>
<sequence length="249" mass="29610">MQPQSYLSYEEILQKIELLNAQYEINDEYFSSIVDQLLASDKDANEIVMEGFQLMLEQVNREMAKMENFMDVKASCFMGCAFCCYFPIIITGMEAKTMTRIIESWPEDRKEKIVHHLQNYFEKYEKEVEQVTSLDRDDPKFKQNYIASQVPCPMLDTETNMCMAYEIRPIPCRTYVNYADPQVCADNYMPKETISYEFLYDFYMGALNEIMQELYENGEEAFVEYPSDIWNYDFLANWLKDWVKEEQQA</sequence>
<comment type="caution">
    <text evidence="1">The sequence shown here is derived from an EMBL/GenBank/DDBJ whole genome shotgun (WGS) entry which is preliminary data.</text>
</comment>
<gene>
    <name evidence="1" type="ORF">GLW05_14950</name>
</gene>